<proteinExistence type="predicted"/>
<comment type="caution">
    <text evidence="1">The sequence shown here is derived from an EMBL/GenBank/DDBJ whole genome shotgun (WGS) entry which is preliminary data.</text>
</comment>
<evidence type="ECO:0000313" key="1">
    <source>
        <dbReference type="EMBL" id="KKN97468.1"/>
    </source>
</evidence>
<dbReference type="AlphaFoldDB" id="A0A0F9XYM2"/>
<reference evidence="1" key="1">
    <citation type="journal article" date="2015" name="Nature">
        <title>Complex archaea that bridge the gap between prokaryotes and eukaryotes.</title>
        <authorList>
            <person name="Spang A."/>
            <person name="Saw J.H."/>
            <person name="Jorgensen S.L."/>
            <person name="Zaremba-Niedzwiedzka K."/>
            <person name="Martijn J."/>
            <person name="Lind A.E."/>
            <person name="van Eijk R."/>
            <person name="Schleper C."/>
            <person name="Guy L."/>
            <person name="Ettema T.J."/>
        </authorList>
    </citation>
    <scope>NUCLEOTIDE SEQUENCE</scope>
</reference>
<name>A0A0F9XYM2_9ZZZZ</name>
<organism evidence="1">
    <name type="scientific">marine sediment metagenome</name>
    <dbReference type="NCBI Taxonomy" id="412755"/>
    <lineage>
        <taxon>unclassified sequences</taxon>
        <taxon>metagenomes</taxon>
        <taxon>ecological metagenomes</taxon>
    </lineage>
</organism>
<protein>
    <recommendedName>
        <fullName evidence="2">OB-fold nucleic acid binding domain-containing protein</fullName>
    </recommendedName>
</protein>
<dbReference type="EMBL" id="LAZR01000057">
    <property type="protein sequence ID" value="KKN97468.1"/>
    <property type="molecule type" value="Genomic_DNA"/>
</dbReference>
<evidence type="ECO:0008006" key="2">
    <source>
        <dbReference type="Google" id="ProtNLM"/>
    </source>
</evidence>
<accession>A0A0F9XYM2</accession>
<sequence length="95" mass="10356">MLTATITGGITSKLTTDEFGRRYCTIYSDEARRAVRAMFRNARHAELVGMLPKGGRLTVSGRLGSKGAISLTGKTVAHLTIDVQTMQIHFKEASE</sequence>
<gene>
    <name evidence="1" type="ORF">LCGC14_0155870</name>
</gene>